<organism evidence="2 3">
    <name type="scientific">Desulfatibacillum alkenivorans DSM 16219</name>
    <dbReference type="NCBI Taxonomy" id="1121393"/>
    <lineage>
        <taxon>Bacteria</taxon>
        <taxon>Pseudomonadati</taxon>
        <taxon>Thermodesulfobacteriota</taxon>
        <taxon>Desulfobacteria</taxon>
        <taxon>Desulfobacterales</taxon>
        <taxon>Desulfatibacillaceae</taxon>
        <taxon>Desulfatibacillum</taxon>
    </lineage>
</organism>
<dbReference type="Proteomes" id="UP000183994">
    <property type="component" value="Unassembled WGS sequence"/>
</dbReference>
<evidence type="ECO:0000313" key="2">
    <source>
        <dbReference type="EMBL" id="SHJ10678.1"/>
    </source>
</evidence>
<reference evidence="3" key="1">
    <citation type="submission" date="2016-11" db="EMBL/GenBank/DDBJ databases">
        <authorList>
            <person name="Varghese N."/>
            <person name="Submissions S."/>
        </authorList>
    </citation>
    <scope>NUCLEOTIDE SEQUENCE [LARGE SCALE GENOMIC DNA]</scope>
    <source>
        <strain evidence="3">DSM 16219</strain>
    </source>
</reference>
<accession>A0A1M6GL53</accession>
<gene>
    <name evidence="2" type="ORF">SAMN02745216_01041</name>
</gene>
<dbReference type="EMBL" id="FQZU01000004">
    <property type="protein sequence ID" value="SHJ10678.1"/>
    <property type="molecule type" value="Genomic_DNA"/>
</dbReference>
<proteinExistence type="predicted"/>
<keyword evidence="3" id="KW-1185">Reference proteome</keyword>
<evidence type="ECO:0000259" key="1">
    <source>
        <dbReference type="Pfam" id="PF12225"/>
    </source>
</evidence>
<dbReference type="RefSeq" id="WP_073473664.1">
    <property type="nucleotide sequence ID" value="NZ_FQZU01000004.1"/>
</dbReference>
<sequence length="244" mass="26122">MVKSEWKPEEEIRLALEGKDRIAVISCAVCANLSGTGGYQGLKKMRRLAKKWGKKVVVSQCVVACCSQEIMGQTKKVHLDPVAAKCDALVMLSCSGGVKSAFITDPGMPIVAALDSMGSAVVTRKESIIAESLCTGCGQCVLTYTGGVCPIAKCPAKRQYSPCPKQPREGDQCALDPARKCVWKEIEKRGDLQALQALEARHKNSGEPRLAAEIPQEFPGLGKALAGWAMAKSGRFARIISSIL</sequence>
<evidence type="ECO:0000313" key="3">
    <source>
        <dbReference type="Proteomes" id="UP000183994"/>
    </source>
</evidence>
<dbReference type="AlphaFoldDB" id="A0A1M6GL53"/>
<dbReference type="InterPro" id="IPR022026">
    <property type="entry name" value="DUF5981"/>
</dbReference>
<feature type="domain" description="Methylene-tetrahydrofolate reductase C-terminal-like" evidence="1">
    <location>
        <begin position="125"/>
        <end position="197"/>
    </location>
</feature>
<protein>
    <submittedName>
        <fullName evidence="2">Methylene-tetrahydrofolate reductase C terminal</fullName>
    </submittedName>
</protein>
<name>A0A1M6GL53_9BACT</name>
<dbReference type="Pfam" id="PF12225">
    <property type="entry name" value="DUF5981"/>
    <property type="match status" value="1"/>
</dbReference>
<dbReference type="STRING" id="1121393.SAMN02745216_01041"/>